<evidence type="ECO:0000256" key="3">
    <source>
        <dbReference type="ARBA" id="ARBA00022833"/>
    </source>
</evidence>
<feature type="compositionally biased region" description="Basic residues" evidence="4">
    <location>
        <begin position="144"/>
        <end position="164"/>
    </location>
</feature>
<evidence type="ECO:0000313" key="7">
    <source>
        <dbReference type="Proteomes" id="UP000657918"/>
    </source>
</evidence>
<dbReference type="GO" id="GO:0003700">
    <property type="term" value="F:DNA-binding transcription factor activity"/>
    <property type="evidence" value="ECO:0007669"/>
    <property type="project" value="TreeGrafter"/>
</dbReference>
<dbReference type="NCBIfam" id="TIGR01566">
    <property type="entry name" value="ZF_HD_prot_N"/>
    <property type="match status" value="1"/>
</dbReference>
<feature type="domain" description="ZF-HD dimerization-type" evidence="5">
    <location>
        <begin position="21"/>
        <end position="70"/>
    </location>
</feature>
<keyword evidence="1" id="KW-0479">Metal-binding</keyword>
<proteinExistence type="predicted"/>
<dbReference type="Proteomes" id="UP000657918">
    <property type="component" value="Unassembled WGS sequence"/>
</dbReference>
<dbReference type="InterPro" id="IPR006456">
    <property type="entry name" value="ZF_HD_homeobox_Cys/His_dimer"/>
</dbReference>
<accession>A0A835JI84</accession>
<comment type="caution">
    <text evidence="6">The sequence shown here is derived from an EMBL/GenBank/DDBJ whole genome shotgun (WGS) entry which is preliminary data.</text>
</comment>
<dbReference type="EMBL" id="JADGMS010000013">
    <property type="protein sequence ID" value="KAF9670167.1"/>
    <property type="molecule type" value="Genomic_DNA"/>
</dbReference>
<gene>
    <name evidence="6" type="ORF">SADUNF_Sadunf13G0040400</name>
</gene>
<protein>
    <recommendedName>
        <fullName evidence="5">ZF-HD dimerization-type domain-containing protein</fullName>
    </recommendedName>
</protein>
<keyword evidence="3" id="KW-0862">Zinc</keyword>
<keyword evidence="7" id="KW-1185">Reference proteome</keyword>
<dbReference type="GO" id="GO:0005634">
    <property type="term" value="C:nucleus"/>
    <property type="evidence" value="ECO:0007669"/>
    <property type="project" value="TreeGrafter"/>
</dbReference>
<evidence type="ECO:0000256" key="1">
    <source>
        <dbReference type="ARBA" id="ARBA00022723"/>
    </source>
</evidence>
<name>A0A835JI84_9ROSI</name>
<evidence type="ECO:0000313" key="6">
    <source>
        <dbReference type="EMBL" id="KAF9670167.1"/>
    </source>
</evidence>
<dbReference type="AlphaFoldDB" id="A0A835JI84"/>
<evidence type="ECO:0000256" key="2">
    <source>
        <dbReference type="ARBA" id="ARBA00022771"/>
    </source>
</evidence>
<organism evidence="6 7">
    <name type="scientific">Salix dunnii</name>
    <dbReference type="NCBI Taxonomy" id="1413687"/>
    <lineage>
        <taxon>Eukaryota</taxon>
        <taxon>Viridiplantae</taxon>
        <taxon>Streptophyta</taxon>
        <taxon>Embryophyta</taxon>
        <taxon>Tracheophyta</taxon>
        <taxon>Spermatophyta</taxon>
        <taxon>Magnoliopsida</taxon>
        <taxon>eudicotyledons</taxon>
        <taxon>Gunneridae</taxon>
        <taxon>Pentapetalae</taxon>
        <taxon>rosids</taxon>
        <taxon>fabids</taxon>
        <taxon>Malpighiales</taxon>
        <taxon>Salicaceae</taxon>
        <taxon>Saliceae</taxon>
        <taxon>Salix</taxon>
    </lineage>
</organism>
<dbReference type="PANTHER" id="PTHR31948">
    <property type="entry name" value="ZINC-FINGER HOMEODOMAIN PROTEIN 2"/>
    <property type="match status" value="1"/>
</dbReference>
<dbReference type="PANTHER" id="PTHR31948:SF156">
    <property type="entry name" value="ZF-HD DIMERIZATION-TYPE DOMAIN-CONTAINING PROTEIN"/>
    <property type="match status" value="1"/>
</dbReference>
<feature type="region of interest" description="Disordered" evidence="4">
    <location>
        <begin position="107"/>
        <end position="164"/>
    </location>
</feature>
<reference evidence="6 7" key="1">
    <citation type="submission" date="2020-10" db="EMBL/GenBank/DDBJ databases">
        <title>Plant Genome Project.</title>
        <authorList>
            <person name="Zhang R.-G."/>
        </authorList>
    </citation>
    <scope>NUCLEOTIDE SEQUENCE [LARGE SCALE GENOMIC DNA]</scope>
    <source>
        <strain evidence="6">FAFU-HL-1</strain>
        <tissue evidence="6">Leaf</tissue>
    </source>
</reference>
<evidence type="ECO:0000256" key="4">
    <source>
        <dbReference type="SAM" id="MobiDB-lite"/>
    </source>
</evidence>
<dbReference type="GO" id="GO:0000976">
    <property type="term" value="F:transcription cis-regulatory region binding"/>
    <property type="evidence" value="ECO:0007669"/>
    <property type="project" value="TreeGrafter"/>
</dbReference>
<dbReference type="GO" id="GO:0008270">
    <property type="term" value="F:zinc ion binding"/>
    <property type="evidence" value="ECO:0007669"/>
    <property type="project" value="UniProtKB-KW"/>
</dbReference>
<feature type="compositionally biased region" description="Pro residues" evidence="4">
    <location>
        <begin position="113"/>
        <end position="122"/>
    </location>
</feature>
<sequence length="164" mass="18322">MASTDSKFRPLNEETRTTTEYRECWRNHALLSGGSAVDGCGEFTPKGDQGTKEAFICEACGCHRNFHRKQSVKNGIIILDTHHSPPPYRLYGASMWVEKNASGFNPFSSLPLSSPPPPPPPCYLRASVSDQESLVDVPPPPRKSEKKMKARKRPKRGTLMHSRK</sequence>
<dbReference type="OrthoDB" id="682018at2759"/>
<dbReference type="GO" id="GO:0050793">
    <property type="term" value="P:regulation of developmental process"/>
    <property type="evidence" value="ECO:0007669"/>
    <property type="project" value="TreeGrafter"/>
</dbReference>
<dbReference type="PROSITE" id="PS51523">
    <property type="entry name" value="ZF_HD_DIMER"/>
    <property type="match status" value="1"/>
</dbReference>
<keyword evidence="2" id="KW-0863">Zinc-finger</keyword>
<dbReference type="Pfam" id="PF04770">
    <property type="entry name" value="ZF-HD_dimer"/>
    <property type="match status" value="1"/>
</dbReference>
<evidence type="ECO:0000259" key="5">
    <source>
        <dbReference type="PROSITE" id="PS51523"/>
    </source>
</evidence>